<dbReference type="GO" id="GO:0003676">
    <property type="term" value="F:nucleic acid binding"/>
    <property type="evidence" value="ECO:0007669"/>
    <property type="project" value="InterPro"/>
</dbReference>
<dbReference type="Gene3D" id="1.20.1280.50">
    <property type="match status" value="1"/>
</dbReference>
<dbReference type="SUPFAM" id="SSF81383">
    <property type="entry name" value="F-box domain"/>
    <property type="match status" value="1"/>
</dbReference>
<dbReference type="AlphaFoldDB" id="A0A8K0HTC9"/>
<dbReference type="InterPro" id="IPR002156">
    <property type="entry name" value="RNaseH_domain"/>
</dbReference>
<dbReference type="Pfam" id="PF13456">
    <property type="entry name" value="RVT_3"/>
    <property type="match status" value="1"/>
</dbReference>
<dbReference type="Pfam" id="PF03478">
    <property type="entry name" value="Beta-prop_KIB1-4"/>
    <property type="match status" value="1"/>
</dbReference>
<dbReference type="GO" id="GO:0004523">
    <property type="term" value="F:RNA-DNA hybrid ribonuclease activity"/>
    <property type="evidence" value="ECO:0007669"/>
    <property type="project" value="InterPro"/>
</dbReference>
<dbReference type="CDD" id="cd09917">
    <property type="entry name" value="F-box_SF"/>
    <property type="match status" value="1"/>
</dbReference>
<dbReference type="InterPro" id="IPR053151">
    <property type="entry name" value="RNase_H-like"/>
</dbReference>
<dbReference type="PANTHER" id="PTHR47723:SF19">
    <property type="entry name" value="POLYNUCLEOTIDYL TRANSFERASE, RIBONUCLEASE H-LIKE SUPERFAMILY PROTEIN"/>
    <property type="match status" value="1"/>
</dbReference>
<protein>
    <recommendedName>
        <fullName evidence="2">F-box domain-containing protein</fullName>
    </recommendedName>
</protein>
<feature type="domain" description="F-box" evidence="2">
    <location>
        <begin position="185"/>
        <end position="229"/>
    </location>
</feature>
<organism evidence="3 4">
    <name type="scientific">Rhamnella rubrinervis</name>
    <dbReference type="NCBI Taxonomy" id="2594499"/>
    <lineage>
        <taxon>Eukaryota</taxon>
        <taxon>Viridiplantae</taxon>
        <taxon>Streptophyta</taxon>
        <taxon>Embryophyta</taxon>
        <taxon>Tracheophyta</taxon>
        <taxon>Spermatophyta</taxon>
        <taxon>Magnoliopsida</taxon>
        <taxon>eudicotyledons</taxon>
        <taxon>Gunneridae</taxon>
        <taxon>Pentapetalae</taxon>
        <taxon>rosids</taxon>
        <taxon>fabids</taxon>
        <taxon>Rosales</taxon>
        <taxon>Rhamnaceae</taxon>
        <taxon>rhamnoid group</taxon>
        <taxon>Rhamneae</taxon>
        <taxon>Rhamnella</taxon>
    </lineage>
</organism>
<dbReference type="InterPro" id="IPR005174">
    <property type="entry name" value="KIB1-4_b-propeller"/>
</dbReference>
<dbReference type="CDD" id="cd06222">
    <property type="entry name" value="RNase_H_like"/>
    <property type="match status" value="1"/>
</dbReference>
<dbReference type="EMBL" id="VOIH02000001">
    <property type="protein sequence ID" value="KAF3457575.1"/>
    <property type="molecule type" value="Genomic_DNA"/>
</dbReference>
<dbReference type="SMART" id="SM00256">
    <property type="entry name" value="FBOX"/>
    <property type="match status" value="1"/>
</dbReference>
<dbReference type="InterPro" id="IPR036397">
    <property type="entry name" value="RNaseH_sf"/>
</dbReference>
<accession>A0A8K0HTC9</accession>
<dbReference type="InterPro" id="IPR044730">
    <property type="entry name" value="RNase_H-like_dom_plant"/>
</dbReference>
<name>A0A8K0HTC9_9ROSA</name>
<dbReference type="Gene3D" id="3.30.420.10">
    <property type="entry name" value="Ribonuclease H-like superfamily/Ribonuclease H"/>
    <property type="match status" value="1"/>
</dbReference>
<proteinExistence type="predicted"/>
<evidence type="ECO:0000313" key="4">
    <source>
        <dbReference type="Proteomes" id="UP000796880"/>
    </source>
</evidence>
<evidence type="ECO:0000313" key="3">
    <source>
        <dbReference type="EMBL" id="KAF3457575.1"/>
    </source>
</evidence>
<reference evidence="3" key="1">
    <citation type="submission" date="2020-03" db="EMBL/GenBank/DDBJ databases">
        <title>A high-quality chromosome-level genome assembly of a woody plant with both climbing and erect habits, Rhamnella rubrinervis.</title>
        <authorList>
            <person name="Lu Z."/>
            <person name="Yang Y."/>
            <person name="Zhu X."/>
            <person name="Sun Y."/>
        </authorList>
    </citation>
    <scope>NUCLEOTIDE SEQUENCE</scope>
    <source>
        <strain evidence="3">BYM</strain>
        <tissue evidence="3">Leaf</tissue>
    </source>
</reference>
<evidence type="ECO:0000256" key="1">
    <source>
        <dbReference type="SAM" id="MobiDB-lite"/>
    </source>
</evidence>
<dbReference type="InterPro" id="IPR001810">
    <property type="entry name" value="F-box_dom"/>
</dbReference>
<gene>
    <name evidence="3" type="ORF">FNV43_RR02233</name>
</gene>
<sequence>MKSENLDPSPVKSENSDPSPVKFPGSTYPHPSPMSCPLASALNREPSSGLLIVSVAEAEALRWAAEYAVQCNWKQVEWETDAKEVEKVVCSREDPTCWYAYNSICSIRKCFIDQSWYLSWKNRKLNAVADAVAKLSLSVNGVFVFDEFSFHSVPRCILDVLLAEQAFAAVNSSFGVSFCAIADHFPRELLELIFKRLPLIDTVRVRAVCHSWNLAMTSCPVPGTVWLLFRRDDIQLPPRSSQWPIVSRLILSSDPSRNKDYTVIVMHWDYREGLRISFYKRGEVNTWTVNSTCRLENFCEEDM</sequence>
<evidence type="ECO:0000259" key="2">
    <source>
        <dbReference type="SMART" id="SM00256"/>
    </source>
</evidence>
<dbReference type="OrthoDB" id="642536at2759"/>
<dbReference type="InterPro" id="IPR036047">
    <property type="entry name" value="F-box-like_dom_sf"/>
</dbReference>
<dbReference type="PANTHER" id="PTHR47723">
    <property type="entry name" value="OS05G0353850 PROTEIN"/>
    <property type="match status" value="1"/>
</dbReference>
<feature type="region of interest" description="Disordered" evidence="1">
    <location>
        <begin position="1"/>
        <end position="24"/>
    </location>
</feature>
<dbReference type="Proteomes" id="UP000796880">
    <property type="component" value="Unassembled WGS sequence"/>
</dbReference>
<comment type="caution">
    <text evidence="3">The sequence shown here is derived from an EMBL/GenBank/DDBJ whole genome shotgun (WGS) entry which is preliminary data.</text>
</comment>
<keyword evidence="4" id="KW-1185">Reference proteome</keyword>